<dbReference type="PANTHER" id="PTHR42806">
    <property type="entry name" value="GLYCINE CLEAVAGE SYSTEM P-PROTEIN"/>
    <property type="match status" value="1"/>
</dbReference>
<dbReference type="InterPro" id="IPR015421">
    <property type="entry name" value="PyrdxlP-dep_Trfase_major"/>
</dbReference>
<comment type="similarity">
    <text evidence="2">Belongs to the GcvP family. N-terminal subunit subfamily.</text>
</comment>
<dbReference type="InterPro" id="IPR015424">
    <property type="entry name" value="PyrdxlP-dep_Trfase"/>
</dbReference>
<dbReference type="NCBIfam" id="NF001696">
    <property type="entry name" value="PRK00451.1"/>
    <property type="match status" value="1"/>
</dbReference>
<dbReference type="HAMAP" id="MF_00712">
    <property type="entry name" value="GcvPA"/>
    <property type="match status" value="1"/>
</dbReference>
<evidence type="ECO:0000313" key="5">
    <source>
        <dbReference type="Proteomes" id="UP001238179"/>
    </source>
</evidence>
<dbReference type="AlphaFoldDB" id="A0AA48GP69"/>
<comment type="function">
    <text evidence="2">The glycine cleavage system catalyzes the degradation of glycine. The P protein binds the alpha-amino group of glycine through its pyridoxal phosphate cofactor; CO(2) is released and the remaining methylamine moiety is then transferred to the lipoamide cofactor of the H protein.</text>
</comment>
<keyword evidence="5" id="KW-1185">Reference proteome</keyword>
<evidence type="ECO:0000259" key="3">
    <source>
        <dbReference type="Pfam" id="PF02347"/>
    </source>
</evidence>
<gene>
    <name evidence="2 4" type="primary">gcvPA</name>
    <name evidence="4" type="ORF">METEAL_42010</name>
</gene>
<dbReference type="Proteomes" id="UP001238179">
    <property type="component" value="Chromosome"/>
</dbReference>
<name>A0AA48GP69_9BACT</name>
<dbReference type="GO" id="GO:0009116">
    <property type="term" value="P:nucleoside metabolic process"/>
    <property type="evidence" value="ECO:0007669"/>
    <property type="project" value="InterPro"/>
</dbReference>
<dbReference type="EC" id="1.4.4.2" evidence="2"/>
<dbReference type="PIRSF" id="PIRSF006815">
    <property type="entry name" value="GcvPA"/>
    <property type="match status" value="1"/>
</dbReference>
<dbReference type="InterPro" id="IPR049315">
    <property type="entry name" value="GDC-P_N"/>
</dbReference>
<evidence type="ECO:0000256" key="2">
    <source>
        <dbReference type="HAMAP-Rule" id="MF_00712"/>
    </source>
</evidence>
<dbReference type="RefSeq" id="WP_316413710.1">
    <property type="nucleotide sequence ID" value="NZ_AP027080.1"/>
</dbReference>
<dbReference type="KEGG" id="msil:METEAL_42010"/>
<dbReference type="InterPro" id="IPR023010">
    <property type="entry name" value="GcvPA"/>
</dbReference>
<dbReference type="GO" id="GO:0004375">
    <property type="term" value="F:glycine dehydrogenase (decarboxylating) activity"/>
    <property type="evidence" value="ECO:0007669"/>
    <property type="project" value="UniProtKB-EC"/>
</dbReference>
<dbReference type="EMBL" id="AP027080">
    <property type="protein sequence ID" value="BDU75027.1"/>
    <property type="molecule type" value="Genomic_DNA"/>
</dbReference>
<comment type="catalytic activity">
    <reaction evidence="2">
        <text>N(6)-[(R)-lipoyl]-L-lysyl-[glycine-cleavage complex H protein] + glycine + H(+) = N(6)-[(R)-S(8)-aminomethyldihydrolipoyl]-L-lysyl-[glycine-cleavage complex H protein] + CO2</text>
        <dbReference type="Rhea" id="RHEA:24304"/>
        <dbReference type="Rhea" id="RHEA-COMP:10494"/>
        <dbReference type="Rhea" id="RHEA-COMP:10495"/>
        <dbReference type="ChEBI" id="CHEBI:15378"/>
        <dbReference type="ChEBI" id="CHEBI:16526"/>
        <dbReference type="ChEBI" id="CHEBI:57305"/>
        <dbReference type="ChEBI" id="CHEBI:83099"/>
        <dbReference type="ChEBI" id="CHEBI:83143"/>
        <dbReference type="EC" id="1.4.4.2"/>
    </reaction>
</comment>
<accession>A0AA48GP69</accession>
<reference evidence="5" key="1">
    <citation type="journal article" date="2023" name="Int. J. Syst. Evol. Microbiol.">
        <title>Mesoterricola silvestris gen. nov., sp. nov., Mesoterricola sediminis sp. nov., Geothrix oryzae sp. nov., Geothrix edaphica sp. nov., Geothrix rubra sp. nov., and Geothrix limicola sp. nov., six novel members of Acidobacteriota isolated from soils.</title>
        <authorList>
            <person name="Itoh H."/>
            <person name="Sugisawa Y."/>
            <person name="Mise K."/>
            <person name="Xu Z."/>
            <person name="Kuniyasu M."/>
            <person name="Ushijima N."/>
            <person name="Kawano K."/>
            <person name="Kobayashi E."/>
            <person name="Shiratori Y."/>
            <person name="Masuda Y."/>
            <person name="Senoo K."/>
        </authorList>
    </citation>
    <scope>NUCLEOTIDE SEQUENCE [LARGE SCALE GENOMIC DNA]</scope>
    <source>
        <strain evidence="5">W79</strain>
    </source>
</reference>
<evidence type="ECO:0000256" key="1">
    <source>
        <dbReference type="ARBA" id="ARBA00023002"/>
    </source>
</evidence>
<proteinExistence type="inferred from homology"/>
<organism evidence="4 5">
    <name type="scientific">Mesoterricola silvestris</name>
    <dbReference type="NCBI Taxonomy" id="2927979"/>
    <lineage>
        <taxon>Bacteria</taxon>
        <taxon>Pseudomonadati</taxon>
        <taxon>Acidobacteriota</taxon>
        <taxon>Holophagae</taxon>
        <taxon>Holophagales</taxon>
        <taxon>Holophagaceae</taxon>
        <taxon>Mesoterricola</taxon>
    </lineage>
</organism>
<dbReference type="Gene3D" id="3.90.1150.10">
    <property type="entry name" value="Aspartate Aminotransferase, domain 1"/>
    <property type="match status" value="1"/>
</dbReference>
<feature type="domain" description="Glycine cleavage system P-protein N-terminal" evidence="3">
    <location>
        <begin position="1"/>
        <end position="443"/>
    </location>
</feature>
<dbReference type="InterPro" id="IPR015422">
    <property type="entry name" value="PyrdxlP-dep_Trfase_small"/>
</dbReference>
<dbReference type="GO" id="GO:0019464">
    <property type="term" value="P:glycine decarboxylation via glycine cleavage system"/>
    <property type="evidence" value="ECO:0007669"/>
    <property type="project" value="UniProtKB-UniRule"/>
</dbReference>
<dbReference type="Gene3D" id="3.40.640.10">
    <property type="entry name" value="Type I PLP-dependent aspartate aminotransferase-like (Major domain)"/>
    <property type="match status" value="1"/>
</dbReference>
<dbReference type="SUPFAM" id="SSF53383">
    <property type="entry name" value="PLP-dependent transferases"/>
    <property type="match status" value="1"/>
</dbReference>
<keyword evidence="1 2" id="KW-0560">Oxidoreductase</keyword>
<dbReference type="Pfam" id="PF02347">
    <property type="entry name" value="GDC-P"/>
    <property type="match status" value="1"/>
</dbReference>
<comment type="subunit">
    <text evidence="2">The glycine cleavage system is composed of four proteins: P, T, L and H. In this organism, the P 'protein' is a heterodimer of two subunits.</text>
</comment>
<sequence length="451" mass="49015">MRYLPTAPSEDRALLDAIGVQRAEELLVGIPESLRLNRELKLPGQLSEQEVLAELQGLANRNTAFTARFLGAGAYDHFVPSAVDQMISRQEWFTAYTPYQPEISQGTLQHIFEYQTLMCDLTGLEVGNASLYDGGTSCVEAALMAVRLQKKKNTILISQGLHPHYQEVLCTNITPHEGLKLVVVDLKDGVTDLEDLKAKLNGDVAAFLVGYPNFLGCVEDLGAIGELAHAAGALVVSVTQEALSLAWFQAPGRAGADMACGEAMSFGNRPNFGGPFLGFLTVKDAQKREIPGRVVGQTKDLDGATGYVLTLTAREQHIRRDKATSNICSNQGLVALRANIYLQLAGPEGLQGLAAQNAAKAQFLRERLLELPDFTAPFDAPFFNEFVTEYKGDMATLQAECAKEGILPGLDLSPYAANLKNRILWCATELNSREQIEHLVEVLARVPSVVA</sequence>
<evidence type="ECO:0000313" key="4">
    <source>
        <dbReference type="EMBL" id="BDU75027.1"/>
    </source>
</evidence>
<protein>
    <recommendedName>
        <fullName evidence="2">Probable glycine dehydrogenase (decarboxylating) subunit 1</fullName>
        <ecNumber evidence="2">1.4.4.2</ecNumber>
    </recommendedName>
    <alternativeName>
        <fullName evidence="2">Glycine cleavage system P-protein subunit 1</fullName>
    </alternativeName>
    <alternativeName>
        <fullName evidence="2">Glycine decarboxylase subunit 1</fullName>
    </alternativeName>
    <alternativeName>
        <fullName evidence="2">Glycine dehydrogenase (aminomethyl-transferring) subunit 1</fullName>
    </alternativeName>
</protein>
<dbReference type="PANTHER" id="PTHR42806:SF1">
    <property type="entry name" value="GLYCINE DEHYDROGENASE (DECARBOXYLATING)"/>
    <property type="match status" value="1"/>
</dbReference>